<dbReference type="InterPro" id="IPR003439">
    <property type="entry name" value="ABC_transporter-like_ATP-bd"/>
</dbReference>
<dbReference type="GO" id="GO:0016887">
    <property type="term" value="F:ATP hydrolysis activity"/>
    <property type="evidence" value="ECO:0007669"/>
    <property type="project" value="InterPro"/>
</dbReference>
<evidence type="ECO:0000259" key="4">
    <source>
        <dbReference type="PROSITE" id="PS50893"/>
    </source>
</evidence>
<evidence type="ECO:0000313" key="5">
    <source>
        <dbReference type="EMBL" id="THF81680.1"/>
    </source>
</evidence>
<dbReference type="InterPro" id="IPR003593">
    <property type="entry name" value="AAA+_ATPase"/>
</dbReference>
<dbReference type="Gene3D" id="3.40.50.300">
    <property type="entry name" value="P-loop containing nucleotide triphosphate hydrolases"/>
    <property type="match status" value="1"/>
</dbReference>
<dbReference type="PROSITE" id="PS50893">
    <property type="entry name" value="ABC_TRANSPORTER_2"/>
    <property type="match status" value="1"/>
</dbReference>
<keyword evidence="3 5" id="KW-0067">ATP-binding</keyword>
<dbReference type="InterPro" id="IPR051782">
    <property type="entry name" value="ABC_Transporter_VariousFunc"/>
</dbReference>
<evidence type="ECO:0000256" key="1">
    <source>
        <dbReference type="ARBA" id="ARBA00022448"/>
    </source>
</evidence>
<dbReference type="InterPro" id="IPR027417">
    <property type="entry name" value="P-loop_NTPase"/>
</dbReference>
<keyword evidence="2" id="KW-0547">Nucleotide-binding</keyword>
<reference evidence="5 6" key="1">
    <citation type="submission" date="2019-04" db="EMBL/GenBank/DDBJ databases">
        <title>Cohnella sp. nov. isolated from preserved vegetables.</title>
        <authorList>
            <person name="Lin S.-Y."/>
            <person name="Hung M.-H."/>
            <person name="Young C.-C."/>
        </authorList>
    </citation>
    <scope>NUCLEOTIDE SEQUENCE [LARGE SCALE GENOMIC DNA]</scope>
    <source>
        <strain evidence="5 6">CC-MHH1044</strain>
    </source>
</reference>
<dbReference type="RefSeq" id="WP_136369276.1">
    <property type="nucleotide sequence ID" value="NZ_SSOB01000008.1"/>
</dbReference>
<sequence>MNERVDGRRGEFAIEIRSLTKRFSRFALEDVTLNVKQGYITGLVGANGAGKSTLIKAMLGMSVPLAGEVRLFGEPLAGKEDALKERIGYVADDSHFYEHLSIGAMKSVYAPFYRKWDERLFRRYLERFELSPKATIRSLSKGMKMKLALAFALSHQAELLIMDEPTAGLDPVFRRELLDILAELMLDERQTILFSTHITTDLDRIADYIAFLHQGKLAFHESKEEVFDRYAIVRGDLSLLDADVRRLFVGIRESSVGFEALTSNRMEAERLLAEYARIERASLEDIMYLTAKGVPAHG</sequence>
<dbReference type="CDD" id="cd03230">
    <property type="entry name" value="ABC_DR_subfamily_A"/>
    <property type="match status" value="1"/>
</dbReference>
<evidence type="ECO:0000313" key="6">
    <source>
        <dbReference type="Proteomes" id="UP000310636"/>
    </source>
</evidence>
<proteinExistence type="predicted"/>
<feature type="domain" description="ABC transporter" evidence="4">
    <location>
        <begin position="14"/>
        <end position="239"/>
    </location>
</feature>
<evidence type="ECO:0000256" key="3">
    <source>
        <dbReference type="ARBA" id="ARBA00022840"/>
    </source>
</evidence>
<dbReference type="Proteomes" id="UP000310636">
    <property type="component" value="Unassembled WGS sequence"/>
</dbReference>
<comment type="caution">
    <text evidence="5">The sequence shown here is derived from an EMBL/GenBank/DDBJ whole genome shotgun (WGS) entry which is preliminary data.</text>
</comment>
<dbReference type="EMBL" id="SSOB01000008">
    <property type="protein sequence ID" value="THF81680.1"/>
    <property type="molecule type" value="Genomic_DNA"/>
</dbReference>
<protein>
    <submittedName>
        <fullName evidence="5">ABC transporter ATP-binding protein</fullName>
    </submittedName>
</protein>
<dbReference type="Pfam" id="PF00005">
    <property type="entry name" value="ABC_tran"/>
    <property type="match status" value="1"/>
</dbReference>
<gene>
    <name evidence="5" type="ORF">E6C55_08095</name>
</gene>
<organism evidence="5 6">
    <name type="scientific">Cohnella fermenti</name>
    <dbReference type="NCBI Taxonomy" id="2565925"/>
    <lineage>
        <taxon>Bacteria</taxon>
        <taxon>Bacillati</taxon>
        <taxon>Bacillota</taxon>
        <taxon>Bacilli</taxon>
        <taxon>Bacillales</taxon>
        <taxon>Paenibacillaceae</taxon>
        <taxon>Cohnella</taxon>
    </lineage>
</organism>
<dbReference type="SMART" id="SM00382">
    <property type="entry name" value="AAA"/>
    <property type="match status" value="1"/>
</dbReference>
<evidence type="ECO:0000256" key="2">
    <source>
        <dbReference type="ARBA" id="ARBA00022741"/>
    </source>
</evidence>
<keyword evidence="6" id="KW-1185">Reference proteome</keyword>
<name>A0A4S4C3L1_9BACL</name>
<dbReference type="PANTHER" id="PTHR42939">
    <property type="entry name" value="ABC TRANSPORTER ATP-BINDING PROTEIN ALBC-RELATED"/>
    <property type="match status" value="1"/>
</dbReference>
<dbReference type="SUPFAM" id="SSF52540">
    <property type="entry name" value="P-loop containing nucleoside triphosphate hydrolases"/>
    <property type="match status" value="1"/>
</dbReference>
<keyword evidence="1" id="KW-0813">Transport</keyword>
<dbReference type="PANTHER" id="PTHR42939:SF3">
    <property type="entry name" value="ABC TRANSPORTER ATP-BINDING COMPONENT"/>
    <property type="match status" value="1"/>
</dbReference>
<dbReference type="AlphaFoldDB" id="A0A4S4C3L1"/>
<accession>A0A4S4C3L1</accession>
<dbReference type="GO" id="GO:0005524">
    <property type="term" value="F:ATP binding"/>
    <property type="evidence" value="ECO:0007669"/>
    <property type="project" value="UniProtKB-KW"/>
</dbReference>
<dbReference type="OrthoDB" id="9804819at2"/>